<dbReference type="InterPro" id="IPR008942">
    <property type="entry name" value="ENTH_VHS"/>
</dbReference>
<reference evidence="2" key="1">
    <citation type="journal article" date="2023" name="Insect Mol. Biol.">
        <title>Genome sequencing provides insights into the evolution of gene families encoding plant cell wall-degrading enzymes in longhorned beetles.</title>
        <authorList>
            <person name="Shin N.R."/>
            <person name="Okamura Y."/>
            <person name="Kirsch R."/>
            <person name="Pauchet Y."/>
        </authorList>
    </citation>
    <scope>NUCLEOTIDE SEQUENCE</scope>
    <source>
        <strain evidence="2">AMC_N1</strain>
    </source>
</reference>
<feature type="domain" description="VHS" evidence="1">
    <location>
        <begin position="1"/>
        <end position="60"/>
    </location>
</feature>
<evidence type="ECO:0000259" key="1">
    <source>
        <dbReference type="PROSITE" id="PS50179"/>
    </source>
</evidence>
<dbReference type="InterPro" id="IPR002014">
    <property type="entry name" value="VHS_dom"/>
</dbReference>
<evidence type="ECO:0000313" key="2">
    <source>
        <dbReference type="EMBL" id="KAJ8939651.1"/>
    </source>
</evidence>
<dbReference type="GO" id="GO:0035091">
    <property type="term" value="F:phosphatidylinositol binding"/>
    <property type="evidence" value="ECO:0007669"/>
    <property type="project" value="InterPro"/>
</dbReference>
<dbReference type="SUPFAM" id="SSF48464">
    <property type="entry name" value="ENTH/VHS domain"/>
    <property type="match status" value="1"/>
</dbReference>
<dbReference type="Gene3D" id="1.25.40.90">
    <property type="match status" value="1"/>
</dbReference>
<dbReference type="GO" id="GO:0043130">
    <property type="term" value="F:ubiquitin binding"/>
    <property type="evidence" value="ECO:0007669"/>
    <property type="project" value="InterPro"/>
</dbReference>
<keyword evidence="3" id="KW-1185">Reference proteome</keyword>
<organism evidence="2 3">
    <name type="scientific">Aromia moschata</name>
    <dbReference type="NCBI Taxonomy" id="1265417"/>
    <lineage>
        <taxon>Eukaryota</taxon>
        <taxon>Metazoa</taxon>
        <taxon>Ecdysozoa</taxon>
        <taxon>Arthropoda</taxon>
        <taxon>Hexapoda</taxon>
        <taxon>Insecta</taxon>
        <taxon>Pterygota</taxon>
        <taxon>Neoptera</taxon>
        <taxon>Endopterygota</taxon>
        <taxon>Coleoptera</taxon>
        <taxon>Polyphaga</taxon>
        <taxon>Cucujiformia</taxon>
        <taxon>Chrysomeloidea</taxon>
        <taxon>Cerambycidae</taxon>
        <taxon>Cerambycinae</taxon>
        <taxon>Callichromatini</taxon>
        <taxon>Aromia</taxon>
    </lineage>
</organism>
<dbReference type="Pfam" id="PF19439">
    <property type="entry name" value="CLEC16A_C"/>
    <property type="match status" value="1"/>
</dbReference>
<name>A0AAV8XKR3_9CUCU</name>
<dbReference type="PROSITE" id="PS50179">
    <property type="entry name" value="VHS"/>
    <property type="match status" value="1"/>
</dbReference>
<dbReference type="EMBL" id="JAPWTK010000477">
    <property type="protein sequence ID" value="KAJ8939651.1"/>
    <property type="molecule type" value="Genomic_DNA"/>
</dbReference>
<accession>A0AAV8XKR3</accession>
<dbReference type="Proteomes" id="UP001162162">
    <property type="component" value="Unassembled WGS sequence"/>
</dbReference>
<evidence type="ECO:0000313" key="3">
    <source>
        <dbReference type="Proteomes" id="UP001162162"/>
    </source>
</evidence>
<sequence>MMCSAIVHEELTAKPNCEFLHELAKTTPHENVRSKLLELIQAWSFALRKNPKHGALRIIYCPITTRRGRVRLVTLELALKLFVQLVMCDGKSILLDSHKQTIETARTQSTALLRNFYKSEEIFLDMFEHDYEALKSDVPRMAFSAETD</sequence>
<proteinExistence type="predicted"/>
<comment type="caution">
    <text evidence="2">The sequence shown here is derived from an EMBL/GenBank/DDBJ whole genome shotgun (WGS) entry which is preliminary data.</text>
</comment>
<gene>
    <name evidence="2" type="ORF">NQ318_012084</name>
</gene>
<dbReference type="AlphaFoldDB" id="A0AAV8XKR3"/>
<dbReference type="InterPro" id="IPR045820">
    <property type="entry name" value="CLEC16A/TT9_C"/>
</dbReference>
<protein>
    <recommendedName>
        <fullName evidence="1">VHS domain-containing protein</fullName>
    </recommendedName>
</protein>